<evidence type="ECO:0000313" key="2">
    <source>
        <dbReference type="EnsemblMetazoa" id="XP_014243219.1"/>
    </source>
</evidence>
<feature type="region of interest" description="Disordered" evidence="1">
    <location>
        <begin position="498"/>
        <end position="563"/>
    </location>
</feature>
<evidence type="ECO:0000256" key="1">
    <source>
        <dbReference type="SAM" id="MobiDB-lite"/>
    </source>
</evidence>
<sequence length="749" mass="84066">MALCVNLDECKSFSDIITRIRSFGKCVDVGDVESFKGTKKKIVVGTVIEIYPRVRPKSLEGGRCECWTMMLKTFGPKNKKGIRIRVVFLGDIVHRLELNQVHEKDVLCIINPKLMKSPSSLTLVVGPTHPIPIVWHCKPLVKFDTLEFDGDFPEQIMNADEEVANVRDRDKDETVDKEKEKKKSVKSDKNEHVVDNLKPAIEDQTLDMPLSVDNSEIQAEIVKPASVTKSNKAPVKLKDAANKPVTITDESQTSSCRCKCNEENSSKNRIPNGKKDRYNVKCCCLKLILKLDTLFGCCVHGTTCARNLSILELLKMNAEGNSHRHIKEGPQHRHCWSPINKGPVSQENFENCESISENDAVRAPSSLHEEECALPRLEHASSTPIPNRTEEWVNTLEECGLSVDKGCERSPKRRISPEKVTQPQIRKKLRLFTVPEGSDIFMKDVTVPPNSATNSPLSKMNKSPEVINLIDSEHSSTVEQIEQNEDSEPTLDLNKLVQDSDSEEEEDEYSSAQNSPVNKTVPVMMEVENHSGSHNSTEELDSNTTHKRKSQKKGPGQTSCESSRIARGQMLAELLRMPNAEYEVRGFLVGMFPMPEINRYLDLVKAICKRGCSKAFPMSDIDLDWARLDCGDCSSKLHSFCTECVDKGVASPLCFEFCFELHLLLGNKVLRIQASGKEAEYFLDCTISRYLSKPVVVSRTVCMLNSIMTKKPNSKPDTFGLVLKIKNSNSYDVVPNLYRTKLSKCRTLA</sequence>
<dbReference type="GeneID" id="106663137"/>
<keyword evidence="3" id="KW-1185">Reference proteome</keyword>
<dbReference type="EnsemblMetazoa" id="XM_014387733.2">
    <property type="protein sequence ID" value="XP_014243219.1"/>
    <property type="gene ID" value="LOC106663137"/>
</dbReference>
<accession>A0A8I6RDK6</accession>
<reference evidence="2" key="1">
    <citation type="submission" date="2022-01" db="UniProtKB">
        <authorList>
            <consortium name="EnsemblMetazoa"/>
        </authorList>
    </citation>
    <scope>IDENTIFICATION</scope>
</reference>
<dbReference type="KEGG" id="clec:106663137"/>
<feature type="compositionally biased region" description="Acidic residues" evidence="1">
    <location>
        <begin position="500"/>
        <end position="509"/>
    </location>
</feature>
<organism evidence="2 3">
    <name type="scientific">Cimex lectularius</name>
    <name type="common">Bed bug</name>
    <name type="synonym">Acanthia lectularia</name>
    <dbReference type="NCBI Taxonomy" id="79782"/>
    <lineage>
        <taxon>Eukaryota</taxon>
        <taxon>Metazoa</taxon>
        <taxon>Ecdysozoa</taxon>
        <taxon>Arthropoda</taxon>
        <taxon>Hexapoda</taxon>
        <taxon>Insecta</taxon>
        <taxon>Pterygota</taxon>
        <taxon>Neoptera</taxon>
        <taxon>Paraneoptera</taxon>
        <taxon>Hemiptera</taxon>
        <taxon>Heteroptera</taxon>
        <taxon>Panheteroptera</taxon>
        <taxon>Cimicomorpha</taxon>
        <taxon>Cimicidae</taxon>
        <taxon>Cimex</taxon>
    </lineage>
</organism>
<dbReference type="AlphaFoldDB" id="A0A8I6RDK6"/>
<evidence type="ECO:0000313" key="3">
    <source>
        <dbReference type="Proteomes" id="UP000494040"/>
    </source>
</evidence>
<dbReference type="Proteomes" id="UP000494040">
    <property type="component" value="Unassembled WGS sequence"/>
</dbReference>
<feature type="region of interest" description="Disordered" evidence="1">
    <location>
        <begin position="165"/>
        <end position="191"/>
    </location>
</feature>
<name>A0A8I6RDK6_CIMLE</name>
<protein>
    <submittedName>
        <fullName evidence="2">Uncharacterized protein</fullName>
    </submittedName>
</protein>
<proteinExistence type="predicted"/>
<dbReference type="RefSeq" id="XP_014243219.1">
    <property type="nucleotide sequence ID" value="XM_014387733.2"/>
</dbReference>